<keyword evidence="1" id="KW-0812">Transmembrane</keyword>
<reference evidence="2" key="1">
    <citation type="submission" date="2014-09" db="EMBL/GenBank/DDBJ databases">
        <authorList>
            <person name="Magalhaes I.L.F."/>
            <person name="Oliveira U."/>
            <person name="Santos F.R."/>
            <person name="Vidigal T.H.D.A."/>
            <person name="Brescovit A.D."/>
            <person name="Santos A.J."/>
        </authorList>
    </citation>
    <scope>NUCLEOTIDE SEQUENCE</scope>
    <source>
        <tissue evidence="2">Shoot tissue taken approximately 20 cm above the soil surface</tissue>
    </source>
</reference>
<organism evidence="2">
    <name type="scientific">Arundo donax</name>
    <name type="common">Giant reed</name>
    <name type="synonym">Donax arundinaceus</name>
    <dbReference type="NCBI Taxonomy" id="35708"/>
    <lineage>
        <taxon>Eukaryota</taxon>
        <taxon>Viridiplantae</taxon>
        <taxon>Streptophyta</taxon>
        <taxon>Embryophyta</taxon>
        <taxon>Tracheophyta</taxon>
        <taxon>Spermatophyta</taxon>
        <taxon>Magnoliopsida</taxon>
        <taxon>Liliopsida</taxon>
        <taxon>Poales</taxon>
        <taxon>Poaceae</taxon>
        <taxon>PACMAD clade</taxon>
        <taxon>Arundinoideae</taxon>
        <taxon>Arundineae</taxon>
        <taxon>Arundo</taxon>
    </lineage>
</organism>
<keyword evidence="1" id="KW-1133">Transmembrane helix</keyword>
<reference evidence="2" key="2">
    <citation type="journal article" date="2015" name="Data Brief">
        <title>Shoot transcriptome of the giant reed, Arundo donax.</title>
        <authorList>
            <person name="Barrero R.A."/>
            <person name="Guerrero F.D."/>
            <person name="Moolhuijzen P."/>
            <person name="Goolsby J.A."/>
            <person name="Tidwell J."/>
            <person name="Bellgard S.E."/>
            <person name="Bellgard M.I."/>
        </authorList>
    </citation>
    <scope>NUCLEOTIDE SEQUENCE</scope>
    <source>
        <tissue evidence="2">Shoot tissue taken approximately 20 cm above the soil surface</tissue>
    </source>
</reference>
<evidence type="ECO:0000313" key="2">
    <source>
        <dbReference type="EMBL" id="JAD81400.1"/>
    </source>
</evidence>
<sequence length="39" mass="4575">MLLPTIVHLPYFTILGPVLQSLLYHLPSIRRHSMVIKYL</sequence>
<proteinExistence type="predicted"/>
<name>A0A0A9D6W7_ARUDO</name>
<dbReference type="AlphaFoldDB" id="A0A0A9D6W7"/>
<feature type="transmembrane region" description="Helical" evidence="1">
    <location>
        <begin position="6"/>
        <end position="26"/>
    </location>
</feature>
<keyword evidence="1" id="KW-0472">Membrane</keyword>
<dbReference type="EMBL" id="GBRH01216495">
    <property type="protein sequence ID" value="JAD81400.1"/>
    <property type="molecule type" value="Transcribed_RNA"/>
</dbReference>
<evidence type="ECO:0000256" key="1">
    <source>
        <dbReference type="SAM" id="Phobius"/>
    </source>
</evidence>
<accession>A0A0A9D6W7</accession>
<protein>
    <submittedName>
        <fullName evidence="2">Uncharacterized protein</fullName>
    </submittedName>
</protein>